<organism evidence="1 2">
    <name type="scientific">Megasphaera vaginalis</name>
    <name type="common">ex Srinivasan et al. 2021</name>
    <dbReference type="NCBI Taxonomy" id="1111454"/>
    <lineage>
        <taxon>Bacteria</taxon>
        <taxon>Bacillati</taxon>
        <taxon>Bacillota</taxon>
        <taxon>Negativicutes</taxon>
        <taxon>Veillonellales</taxon>
        <taxon>Veillonellaceae</taxon>
        <taxon>Megasphaera</taxon>
    </lineage>
</organism>
<dbReference type="SUPFAM" id="SSF81593">
    <property type="entry name" value="Nucleotidyltransferase substrate binding subunit/domain"/>
    <property type="match status" value="1"/>
</dbReference>
<dbReference type="InterPro" id="IPR010235">
    <property type="entry name" value="HepT"/>
</dbReference>
<dbReference type="Proteomes" id="UP000017090">
    <property type="component" value="Unassembled WGS sequence"/>
</dbReference>
<gene>
    <name evidence="1" type="ORF">HMPREF1250_1259</name>
</gene>
<dbReference type="eggNOG" id="ENOG5033D6A">
    <property type="taxonomic scope" value="Bacteria"/>
</dbReference>
<dbReference type="OrthoDB" id="9810452at2"/>
<proteinExistence type="predicted"/>
<dbReference type="AlphaFoldDB" id="U7UUB9"/>
<keyword evidence="2" id="KW-1185">Reference proteome</keyword>
<name>U7UUB9_9FIRM</name>
<dbReference type="Gene3D" id="1.20.120.330">
    <property type="entry name" value="Nucleotidyltransferases domain 2"/>
    <property type="match status" value="1"/>
</dbReference>
<dbReference type="RefSeq" id="WP_023052668.1">
    <property type="nucleotide sequence ID" value="NZ_AWXA01000004.1"/>
</dbReference>
<keyword evidence="1" id="KW-0808">Transferase</keyword>
<protein>
    <submittedName>
        <fullName evidence="1">Nucleotidyltransferase substrate-binding family protein</fullName>
    </submittedName>
</protein>
<evidence type="ECO:0000313" key="2">
    <source>
        <dbReference type="Proteomes" id="UP000017090"/>
    </source>
</evidence>
<accession>U7UUB9</accession>
<dbReference type="GO" id="GO:0016740">
    <property type="term" value="F:transferase activity"/>
    <property type="evidence" value="ECO:0007669"/>
    <property type="project" value="UniProtKB-KW"/>
</dbReference>
<dbReference type="PATRIC" id="fig|1111454.3.peg.84"/>
<comment type="caution">
    <text evidence="1">The sequence shown here is derived from an EMBL/GenBank/DDBJ whole genome shotgun (WGS) entry which is preliminary data.</text>
</comment>
<sequence length="127" mass="14349">MGMSFEAFNASLTVLAQGADEDLNNLYIRNGIIRLFCKQFDAACDLFRSMLRQDGDALTVMGTAKEVIMAAYDSYSFVEEDVWLAMLEDRAGRNRQEPDSAVVWRIFSVYVPALQLLAVEATKKMYD</sequence>
<dbReference type="STRING" id="1111454.HMPREF1250_1259"/>
<reference evidence="1 2" key="1">
    <citation type="submission" date="2013-09" db="EMBL/GenBank/DDBJ databases">
        <authorList>
            <person name="Durkin A.S."/>
            <person name="Haft D.R."/>
            <person name="McCorrison J."/>
            <person name="Torralba M."/>
            <person name="Gillis M."/>
            <person name="Haft D.H."/>
            <person name="Methe B."/>
            <person name="Sutton G."/>
            <person name="Nelson K.E."/>
        </authorList>
    </citation>
    <scope>NUCLEOTIDE SEQUENCE [LARGE SCALE GENOMIC DNA]</scope>
    <source>
        <strain evidence="1 2">BV3C16-1</strain>
    </source>
</reference>
<evidence type="ECO:0000313" key="1">
    <source>
        <dbReference type="EMBL" id="ERT62494.1"/>
    </source>
</evidence>
<dbReference type="Pfam" id="PF08780">
    <property type="entry name" value="NTase_sub_bind"/>
    <property type="match status" value="1"/>
</dbReference>
<dbReference type="EMBL" id="AWXA01000004">
    <property type="protein sequence ID" value="ERT62494.1"/>
    <property type="molecule type" value="Genomic_DNA"/>
</dbReference>